<evidence type="ECO:0008006" key="5">
    <source>
        <dbReference type="Google" id="ProtNLM"/>
    </source>
</evidence>
<comment type="caution">
    <text evidence="3">The sequence shown here is derived from an EMBL/GenBank/DDBJ whole genome shotgun (WGS) entry which is preliminary data.</text>
</comment>
<name>A0A5N5ST49_9CRUS</name>
<proteinExistence type="predicted"/>
<protein>
    <recommendedName>
        <fullName evidence="5">Secreted protein</fullName>
    </recommendedName>
</protein>
<dbReference type="Proteomes" id="UP000326759">
    <property type="component" value="Unassembled WGS sequence"/>
</dbReference>
<evidence type="ECO:0000313" key="4">
    <source>
        <dbReference type="Proteomes" id="UP000326759"/>
    </source>
</evidence>
<organism evidence="3 4">
    <name type="scientific">Armadillidium nasatum</name>
    <dbReference type="NCBI Taxonomy" id="96803"/>
    <lineage>
        <taxon>Eukaryota</taxon>
        <taxon>Metazoa</taxon>
        <taxon>Ecdysozoa</taxon>
        <taxon>Arthropoda</taxon>
        <taxon>Crustacea</taxon>
        <taxon>Multicrustacea</taxon>
        <taxon>Malacostraca</taxon>
        <taxon>Eumalacostraca</taxon>
        <taxon>Peracarida</taxon>
        <taxon>Isopoda</taxon>
        <taxon>Oniscidea</taxon>
        <taxon>Crinocheta</taxon>
        <taxon>Armadillidiidae</taxon>
        <taxon>Armadillidium</taxon>
    </lineage>
</organism>
<keyword evidence="2" id="KW-0732">Signal</keyword>
<feature type="compositionally biased region" description="Low complexity" evidence="1">
    <location>
        <begin position="65"/>
        <end position="76"/>
    </location>
</feature>
<feature type="signal peptide" evidence="2">
    <location>
        <begin position="1"/>
        <end position="19"/>
    </location>
</feature>
<dbReference type="EMBL" id="SEYY01022062">
    <property type="protein sequence ID" value="KAB7495840.1"/>
    <property type="molecule type" value="Genomic_DNA"/>
</dbReference>
<evidence type="ECO:0000256" key="2">
    <source>
        <dbReference type="SAM" id="SignalP"/>
    </source>
</evidence>
<feature type="chain" id="PRO_5024284967" description="Secreted protein" evidence="2">
    <location>
        <begin position="20"/>
        <end position="85"/>
    </location>
</feature>
<evidence type="ECO:0000256" key="1">
    <source>
        <dbReference type="SAM" id="MobiDB-lite"/>
    </source>
</evidence>
<reference evidence="3 4" key="1">
    <citation type="journal article" date="2019" name="PLoS Biol.">
        <title>Sex chromosomes control vertical transmission of feminizing Wolbachia symbionts in an isopod.</title>
        <authorList>
            <person name="Becking T."/>
            <person name="Chebbi M.A."/>
            <person name="Giraud I."/>
            <person name="Moumen B."/>
            <person name="Laverre T."/>
            <person name="Caubet Y."/>
            <person name="Peccoud J."/>
            <person name="Gilbert C."/>
            <person name="Cordaux R."/>
        </authorList>
    </citation>
    <scope>NUCLEOTIDE SEQUENCE [LARGE SCALE GENOMIC DNA]</scope>
    <source>
        <strain evidence="3">ANa2</strain>
        <tissue evidence="3">Whole body excluding digestive tract and cuticle</tissue>
    </source>
</reference>
<keyword evidence="4" id="KW-1185">Reference proteome</keyword>
<dbReference type="AlphaFoldDB" id="A0A5N5ST49"/>
<feature type="region of interest" description="Disordered" evidence="1">
    <location>
        <begin position="56"/>
        <end position="85"/>
    </location>
</feature>
<gene>
    <name evidence="3" type="ORF">Anas_03221</name>
</gene>
<accession>A0A5N5ST49</accession>
<sequence>MAFIVYAITSTSVVYIVLCQCLCFRCHASHHFGPDGVPNKAQCRHSKGVSRFFDSRPSFQQPFDNNNNNSNNNNNNKAFAIGLYG</sequence>
<evidence type="ECO:0000313" key="3">
    <source>
        <dbReference type="EMBL" id="KAB7495840.1"/>
    </source>
</evidence>